<dbReference type="AlphaFoldDB" id="A0AAN7CXF1"/>
<feature type="compositionally biased region" description="Low complexity" evidence="1">
    <location>
        <begin position="40"/>
        <end position="59"/>
    </location>
</feature>
<dbReference type="InterPro" id="IPR044926">
    <property type="entry name" value="RGS_subdomain_2"/>
</dbReference>
<evidence type="ECO:0000256" key="1">
    <source>
        <dbReference type="SAM" id="MobiDB-lite"/>
    </source>
</evidence>
<dbReference type="CDD" id="cd07440">
    <property type="entry name" value="RGS"/>
    <property type="match status" value="1"/>
</dbReference>
<feature type="region of interest" description="Disordered" evidence="1">
    <location>
        <begin position="406"/>
        <end position="433"/>
    </location>
</feature>
<evidence type="ECO:0000313" key="4">
    <source>
        <dbReference type="Proteomes" id="UP001303647"/>
    </source>
</evidence>
<sequence>MPGAQRRGHATAPVPPRPISRESTQPASVLDDAECDSIMSASRPPSLALMPPSSACSNPASPPSLRDILTNTAPPPYTLSAFTAFLSQNHCMETLEFTMDADRYSTAYANFVQREQPVGSKEGNDHVSSLWQKIMSAYIVPYGHREVNLPSRVRDRLLSLPYTPVPPDPSELDEAVRIVYELMNDSVLGPFIASVMPQHDWTEEHDPRYARTRLRIPRDISSSSDDTGRSPKVGFLPMFNMPWTTEPKSSNSSSSEPGERGPTESNLNTPSPASNEPMTPPTTPPVSDWEFSASPGNLHRAASSHSSGWKKGLQVMPMPEDTVATSPNRAPPVAPPEMHVDDHETQAKEHSPDMSSDWEEPHPGQRYSINVVGSAGTDVAANINGVGRVGMAAKAYSPYPPRGWTTGARRFAPPRIRTPSRLRPSKVPQDDPRLSIYTTTSSCHNASSTAPMLPHAEALKTPTVSGPLCCPLLTKKSTATLCPSATASPDRSACPAPDDDASSVRLSMTDVSGLLNPGLTTITTSSTDASSYMSLGNTTTTEKALLRVPSCTEGDRMDLDPDPYGWEAELEKRVVPCAGGAVGLGVSDCCPVSVVQYRRAGGGKRTLLQRVLSFGPSAVNTAGN</sequence>
<feature type="region of interest" description="Disordered" evidence="1">
    <location>
        <begin position="212"/>
        <end position="362"/>
    </location>
</feature>
<feature type="compositionally biased region" description="Low complexity" evidence="1">
    <location>
        <begin position="244"/>
        <end position="256"/>
    </location>
</feature>
<dbReference type="Proteomes" id="UP001303647">
    <property type="component" value="Unassembled WGS sequence"/>
</dbReference>
<accession>A0AAN7CXF1</accession>
<name>A0AAN7CXF1_9PEZI</name>
<dbReference type="Gene3D" id="1.10.167.10">
    <property type="entry name" value="Regulator of G-protein Signalling 4, domain 2"/>
    <property type="match status" value="1"/>
</dbReference>
<evidence type="ECO:0000259" key="2">
    <source>
        <dbReference type="PROSITE" id="PS50132"/>
    </source>
</evidence>
<dbReference type="InterPro" id="IPR016137">
    <property type="entry name" value="RGS"/>
</dbReference>
<dbReference type="SUPFAM" id="SSF48097">
    <property type="entry name" value="Regulator of G-protein signaling, RGS"/>
    <property type="match status" value="1"/>
</dbReference>
<feature type="region of interest" description="Disordered" evidence="1">
    <location>
        <begin position="1"/>
        <end position="62"/>
    </location>
</feature>
<dbReference type="SMART" id="SM00315">
    <property type="entry name" value="RGS"/>
    <property type="match status" value="1"/>
</dbReference>
<proteinExistence type="predicted"/>
<gene>
    <name evidence="3" type="ORF">C7999DRAFT_38877</name>
</gene>
<dbReference type="PROSITE" id="PS50132">
    <property type="entry name" value="RGS"/>
    <property type="match status" value="1"/>
</dbReference>
<feature type="compositionally biased region" description="Basic and acidic residues" evidence="1">
    <location>
        <begin position="338"/>
        <end position="352"/>
    </location>
</feature>
<feature type="domain" description="RGS" evidence="2">
    <location>
        <begin position="82"/>
        <end position="194"/>
    </location>
</feature>
<dbReference type="PANTHER" id="PTHR10845:SF267">
    <property type="entry name" value="REGULATOR OF G PROTEIN SIGNALING DOMAIN PROTEIN (AFU_ORTHOLOGUE AFUA_6G06860)"/>
    <property type="match status" value="1"/>
</dbReference>
<protein>
    <recommendedName>
        <fullName evidence="2">RGS domain-containing protein</fullName>
    </recommendedName>
</protein>
<organism evidence="3 4">
    <name type="scientific">Corynascus novoguineensis</name>
    <dbReference type="NCBI Taxonomy" id="1126955"/>
    <lineage>
        <taxon>Eukaryota</taxon>
        <taxon>Fungi</taxon>
        <taxon>Dikarya</taxon>
        <taxon>Ascomycota</taxon>
        <taxon>Pezizomycotina</taxon>
        <taxon>Sordariomycetes</taxon>
        <taxon>Sordariomycetidae</taxon>
        <taxon>Sordariales</taxon>
        <taxon>Chaetomiaceae</taxon>
        <taxon>Corynascus</taxon>
    </lineage>
</organism>
<evidence type="ECO:0000313" key="3">
    <source>
        <dbReference type="EMBL" id="KAK4250169.1"/>
    </source>
</evidence>
<keyword evidence="4" id="KW-1185">Reference proteome</keyword>
<dbReference type="EMBL" id="MU857616">
    <property type="protein sequence ID" value="KAK4250169.1"/>
    <property type="molecule type" value="Genomic_DNA"/>
</dbReference>
<reference evidence="3" key="1">
    <citation type="journal article" date="2023" name="Mol. Phylogenet. Evol.">
        <title>Genome-scale phylogeny and comparative genomics of the fungal order Sordariales.</title>
        <authorList>
            <person name="Hensen N."/>
            <person name="Bonometti L."/>
            <person name="Westerberg I."/>
            <person name="Brannstrom I.O."/>
            <person name="Guillou S."/>
            <person name="Cros-Aarteil S."/>
            <person name="Calhoun S."/>
            <person name="Haridas S."/>
            <person name="Kuo A."/>
            <person name="Mondo S."/>
            <person name="Pangilinan J."/>
            <person name="Riley R."/>
            <person name="LaButti K."/>
            <person name="Andreopoulos B."/>
            <person name="Lipzen A."/>
            <person name="Chen C."/>
            <person name="Yan M."/>
            <person name="Daum C."/>
            <person name="Ng V."/>
            <person name="Clum A."/>
            <person name="Steindorff A."/>
            <person name="Ohm R.A."/>
            <person name="Martin F."/>
            <person name="Silar P."/>
            <person name="Natvig D.O."/>
            <person name="Lalanne C."/>
            <person name="Gautier V."/>
            <person name="Ament-Velasquez S.L."/>
            <person name="Kruys A."/>
            <person name="Hutchinson M.I."/>
            <person name="Powell A.J."/>
            <person name="Barry K."/>
            <person name="Miller A.N."/>
            <person name="Grigoriev I.V."/>
            <person name="Debuchy R."/>
            <person name="Gladieux P."/>
            <person name="Hiltunen Thoren M."/>
            <person name="Johannesson H."/>
        </authorList>
    </citation>
    <scope>NUCLEOTIDE SEQUENCE</scope>
    <source>
        <strain evidence="3">CBS 359.72</strain>
    </source>
</reference>
<feature type="compositionally biased region" description="Polar residues" evidence="1">
    <location>
        <begin position="266"/>
        <end position="277"/>
    </location>
</feature>
<reference evidence="3" key="2">
    <citation type="submission" date="2023-05" db="EMBL/GenBank/DDBJ databases">
        <authorList>
            <consortium name="Lawrence Berkeley National Laboratory"/>
            <person name="Steindorff A."/>
            <person name="Hensen N."/>
            <person name="Bonometti L."/>
            <person name="Westerberg I."/>
            <person name="Brannstrom I.O."/>
            <person name="Guillou S."/>
            <person name="Cros-Aarteil S."/>
            <person name="Calhoun S."/>
            <person name="Haridas S."/>
            <person name="Kuo A."/>
            <person name="Mondo S."/>
            <person name="Pangilinan J."/>
            <person name="Riley R."/>
            <person name="Labutti K."/>
            <person name="Andreopoulos B."/>
            <person name="Lipzen A."/>
            <person name="Chen C."/>
            <person name="Yanf M."/>
            <person name="Daum C."/>
            <person name="Ng V."/>
            <person name="Clum A."/>
            <person name="Ohm R."/>
            <person name="Martin F."/>
            <person name="Silar P."/>
            <person name="Natvig D."/>
            <person name="Lalanne C."/>
            <person name="Gautier V."/>
            <person name="Ament-Velasquez S.L."/>
            <person name="Kruys A."/>
            <person name="Hutchinson M.I."/>
            <person name="Powell A.J."/>
            <person name="Barry K."/>
            <person name="Miller A.N."/>
            <person name="Grigoriev I.V."/>
            <person name="Debuchy R."/>
            <person name="Gladieux P."/>
            <person name="Thoren M.H."/>
            <person name="Johannesson H."/>
        </authorList>
    </citation>
    <scope>NUCLEOTIDE SEQUENCE</scope>
    <source>
        <strain evidence="3">CBS 359.72</strain>
    </source>
</reference>
<dbReference type="InterPro" id="IPR036305">
    <property type="entry name" value="RGS_sf"/>
</dbReference>
<comment type="caution">
    <text evidence="3">The sequence shown here is derived from an EMBL/GenBank/DDBJ whole genome shotgun (WGS) entry which is preliminary data.</text>
</comment>
<dbReference type="PANTHER" id="PTHR10845">
    <property type="entry name" value="REGULATOR OF G PROTEIN SIGNALING"/>
    <property type="match status" value="1"/>
</dbReference>
<dbReference type="Pfam" id="PF00615">
    <property type="entry name" value="RGS"/>
    <property type="match status" value="1"/>
</dbReference>